<dbReference type="Gene3D" id="3.40.50.150">
    <property type="entry name" value="Vaccinia Virus protein VP39"/>
    <property type="match status" value="1"/>
</dbReference>
<dbReference type="Proteomes" id="UP000030161">
    <property type="component" value="Unassembled WGS sequence"/>
</dbReference>
<gene>
    <name evidence="10" type="ORF">MG3_00918</name>
</gene>
<keyword evidence="6" id="KW-0808">Transferase</keyword>
<evidence type="ECO:0000256" key="3">
    <source>
        <dbReference type="ARBA" id="ARBA00012533"/>
    </source>
</evidence>
<evidence type="ECO:0000256" key="4">
    <source>
        <dbReference type="ARBA" id="ARBA00022490"/>
    </source>
</evidence>
<reference evidence="10 11" key="1">
    <citation type="submission" date="2013-12" db="EMBL/GenBank/DDBJ databases">
        <title>The Genome Sequence of Candida albicans P78048.</title>
        <authorList>
            <consortium name="The Broad Institute Genome Sequencing Platform"/>
            <consortium name="The Broad Institute Genome Sequencing Center for Infectious Disease"/>
            <person name="Cuomo C."/>
            <person name="Bennett R."/>
            <person name="Hirakawa M."/>
            <person name="Noverr M."/>
            <person name="Mitchell A."/>
            <person name="Young S.K."/>
            <person name="Zeng Q."/>
            <person name="Gargeya S."/>
            <person name="Fitzgerald M."/>
            <person name="Abouelleil A."/>
            <person name="Alvarado L."/>
            <person name="Berlin A.M."/>
            <person name="Chapman S.B."/>
            <person name="Dewar J."/>
            <person name="Goldberg J."/>
            <person name="Griggs A."/>
            <person name="Gujja S."/>
            <person name="Hansen M."/>
            <person name="Howarth C."/>
            <person name="Imamovic A."/>
            <person name="Larimer J."/>
            <person name="McCowan C."/>
            <person name="Murphy C."/>
            <person name="Pearson M."/>
            <person name="Priest M."/>
            <person name="Roberts A."/>
            <person name="Saif S."/>
            <person name="Shea T."/>
            <person name="Sykes S."/>
            <person name="Wortman J."/>
            <person name="Nusbaum C."/>
            <person name="Birren B."/>
        </authorList>
    </citation>
    <scope>NUCLEOTIDE SEQUENCE [LARGE SCALE GENOMIC DNA]</scope>
    <source>
        <strain evidence="10 11">P78048</strain>
    </source>
</reference>
<evidence type="ECO:0000313" key="11">
    <source>
        <dbReference type="Proteomes" id="UP000030161"/>
    </source>
</evidence>
<comment type="caution">
    <text evidence="10">The sequence shown here is derived from an EMBL/GenBank/DDBJ whole genome shotgun (WGS) entry which is preliminary data.</text>
</comment>
<evidence type="ECO:0000256" key="9">
    <source>
        <dbReference type="ARBA" id="ARBA00038126"/>
    </source>
</evidence>
<dbReference type="GO" id="GO:0018064">
    <property type="term" value="F:protein-L-histidine N-tele-methyltransferase activity"/>
    <property type="evidence" value="ECO:0007669"/>
    <property type="project" value="UniProtKB-EC"/>
</dbReference>
<keyword evidence="8" id="KW-0539">Nucleus</keyword>
<evidence type="ECO:0000256" key="7">
    <source>
        <dbReference type="ARBA" id="ARBA00022691"/>
    </source>
</evidence>
<evidence type="ECO:0000313" key="10">
    <source>
        <dbReference type="EMBL" id="KGR17009.1"/>
    </source>
</evidence>
<name>A0AB34PY86_CANAX</name>
<evidence type="ECO:0000256" key="8">
    <source>
        <dbReference type="ARBA" id="ARBA00023242"/>
    </source>
</evidence>
<dbReference type="InterPro" id="IPR029063">
    <property type="entry name" value="SAM-dependent_MTases_sf"/>
</dbReference>
<comment type="subcellular location">
    <subcellularLocation>
        <location evidence="2">Cytoplasm</location>
    </subcellularLocation>
    <subcellularLocation>
        <location evidence="1">Nucleus</location>
    </subcellularLocation>
</comment>
<dbReference type="GO" id="GO:0032259">
    <property type="term" value="P:methylation"/>
    <property type="evidence" value="ECO:0007669"/>
    <property type="project" value="UniProtKB-KW"/>
</dbReference>
<protein>
    <recommendedName>
        <fullName evidence="3">protein-histidine N-methyltransferase</fullName>
        <ecNumber evidence="3">2.1.1.85</ecNumber>
    </recommendedName>
</protein>
<dbReference type="AlphaFoldDB" id="A0AB34PY86"/>
<dbReference type="EC" id="2.1.1.85" evidence="3"/>
<dbReference type="PANTHER" id="PTHR14614">
    <property type="entry name" value="HEPATOCELLULAR CARCINOMA-ASSOCIATED ANTIGEN"/>
    <property type="match status" value="1"/>
</dbReference>
<evidence type="ECO:0000256" key="1">
    <source>
        <dbReference type="ARBA" id="ARBA00004123"/>
    </source>
</evidence>
<dbReference type="GO" id="GO:0005737">
    <property type="term" value="C:cytoplasm"/>
    <property type="evidence" value="ECO:0007669"/>
    <property type="project" value="UniProtKB-SubCell"/>
</dbReference>
<comment type="similarity">
    <text evidence="9">Belongs to the methyltransferase superfamily. METTL18 family.</text>
</comment>
<dbReference type="PANTHER" id="PTHR14614:SF39">
    <property type="entry name" value="HISTIDINE PROTEIN METHYLTRANSFERASE 1 HOMOLOG"/>
    <property type="match status" value="1"/>
</dbReference>
<evidence type="ECO:0000256" key="2">
    <source>
        <dbReference type="ARBA" id="ARBA00004496"/>
    </source>
</evidence>
<organism evidence="10 11">
    <name type="scientific">Candida albicans P78048</name>
    <dbReference type="NCBI Taxonomy" id="1094989"/>
    <lineage>
        <taxon>Eukaryota</taxon>
        <taxon>Fungi</taxon>
        <taxon>Dikarya</taxon>
        <taxon>Ascomycota</taxon>
        <taxon>Saccharomycotina</taxon>
        <taxon>Pichiomycetes</taxon>
        <taxon>Debaryomycetaceae</taxon>
        <taxon>Candida/Lodderomyces clade</taxon>
        <taxon>Candida</taxon>
    </lineage>
</organism>
<keyword evidence="4" id="KW-0963">Cytoplasm</keyword>
<dbReference type="GO" id="GO:0005634">
    <property type="term" value="C:nucleus"/>
    <property type="evidence" value="ECO:0007669"/>
    <property type="project" value="UniProtKB-SubCell"/>
</dbReference>
<sequence length="449" mass="50351">MSFSFGFTKDDFSDFSDDDDDDELEESNTYIKSNQSFLNGSNSIIQPLNALDSLIITPENKPKLHNLDSILSTLQGIRISFDNYTTPQGNIIYRRELFDVKHQLMIEEEQEEEEEEGNNIGVHKLLIDENQNNNDLQKNVYEGGFKSWECSYDTVDALNKLINGSDSDSDNNNNSLLSSKSILELGCGTALPSCFLLLKKFQSIKESNQLQSSSDSGLRLILSDFNYDVLRLVTVPNLLIHWASTISIEQLHELTSTTNDDDDDGGGGGDKIESRFVNDEILITTKLIDQFKNDLNNYNIELQFISGSWGNEFINLPAIKDKDTNGIDIDVIISSETIYSLDTLPIVAESIKTIFQQSSSKSIATSKNNNNNNNNNKLAIIAAKNIYFGVGGSLIEFLNYFNQITKNDNDDDDNDDHQGQGFNVSVEEINDSQLKRSLVYIDYRGGYSS</sequence>
<keyword evidence="5" id="KW-0489">Methyltransferase</keyword>
<accession>A0AB34PY86</accession>
<dbReference type="EMBL" id="AJIX01000008">
    <property type="protein sequence ID" value="KGR17009.1"/>
    <property type="molecule type" value="Genomic_DNA"/>
</dbReference>
<keyword evidence="7" id="KW-0949">S-adenosyl-L-methionine</keyword>
<evidence type="ECO:0000256" key="6">
    <source>
        <dbReference type="ARBA" id="ARBA00022679"/>
    </source>
</evidence>
<evidence type="ECO:0000256" key="5">
    <source>
        <dbReference type="ARBA" id="ARBA00022603"/>
    </source>
</evidence>
<dbReference type="InterPro" id="IPR019410">
    <property type="entry name" value="Methyltransf_16"/>
</dbReference>
<proteinExistence type="inferred from homology"/>